<reference evidence="1 2" key="1">
    <citation type="submission" date="2016-11" db="EMBL/GenBank/DDBJ databases">
        <authorList>
            <consortium name="Pathogen Informatics"/>
        </authorList>
    </citation>
    <scope>NUCLEOTIDE SEQUENCE [LARGE SCALE GENOMIC DNA]</scope>
    <source>
        <strain evidence="1 2">911</strain>
    </source>
</reference>
<organism evidence="1 2">
    <name type="scientific">Mycobacteroides abscessus subsp. massiliense</name>
    <dbReference type="NCBI Taxonomy" id="1962118"/>
    <lineage>
        <taxon>Bacteria</taxon>
        <taxon>Bacillati</taxon>
        <taxon>Actinomycetota</taxon>
        <taxon>Actinomycetes</taxon>
        <taxon>Mycobacteriales</taxon>
        <taxon>Mycobacteriaceae</taxon>
        <taxon>Mycobacteroides</taxon>
        <taxon>Mycobacteroides abscessus</taxon>
    </lineage>
</organism>
<sequence length="60" mass="6360">MSENISAASGGLQEGAELYRRLGASDIDHDESIPSQQAPAVKEMADGAELYNRMHGKAAN</sequence>
<gene>
    <name evidence="1" type="ORF">SAMEA2259716_03159</name>
</gene>
<dbReference type="EMBL" id="FVGW01000005">
    <property type="protein sequence ID" value="SKM23275.1"/>
    <property type="molecule type" value="Genomic_DNA"/>
</dbReference>
<evidence type="ECO:0000313" key="1">
    <source>
        <dbReference type="EMBL" id="SKM23275.1"/>
    </source>
</evidence>
<accession>A0A1U0ZEV7</accession>
<protein>
    <submittedName>
        <fullName evidence="1">Uncharacterized protein</fullName>
    </submittedName>
</protein>
<evidence type="ECO:0000313" key="2">
    <source>
        <dbReference type="Proteomes" id="UP000190074"/>
    </source>
</evidence>
<proteinExistence type="predicted"/>
<dbReference type="Proteomes" id="UP000190074">
    <property type="component" value="Unassembled WGS sequence"/>
</dbReference>
<name>A0A1U0ZEV7_9MYCO</name>
<dbReference type="RefSeq" id="WP_079626731.1">
    <property type="nucleotide sequence ID" value="NZ_FVGW01000005.1"/>
</dbReference>
<dbReference type="AlphaFoldDB" id="A0A1U0ZEV7"/>